<dbReference type="EMBL" id="LWAE01000003">
    <property type="protein sequence ID" value="KZL91639.1"/>
    <property type="molecule type" value="Genomic_DNA"/>
</dbReference>
<evidence type="ECO:0000256" key="13">
    <source>
        <dbReference type="PIRSR" id="PIRSR000105-2"/>
    </source>
</evidence>
<dbReference type="PROSITE" id="PS00067">
    <property type="entry name" value="3HCDH"/>
    <property type="match status" value="1"/>
</dbReference>
<feature type="site" description="Important for catalytic activity" evidence="12">
    <location>
        <position position="141"/>
    </location>
</feature>
<dbReference type="Pfam" id="PF02737">
    <property type="entry name" value="3HCDH_N"/>
    <property type="match status" value="1"/>
</dbReference>
<comment type="similarity">
    <text evidence="3">Belongs to the 3-hydroxyacyl-CoA dehydrogenase family.</text>
</comment>
<feature type="domain" description="3-hydroxyacyl-CoA dehydrogenase C-terminal" evidence="14">
    <location>
        <begin position="188"/>
        <end position="286"/>
    </location>
</feature>
<dbReference type="PANTHER" id="PTHR48075">
    <property type="entry name" value="3-HYDROXYACYL-COA DEHYDROGENASE FAMILY PROTEIN"/>
    <property type="match status" value="1"/>
</dbReference>
<dbReference type="Pfam" id="PF00725">
    <property type="entry name" value="3HCDH"/>
    <property type="match status" value="1"/>
</dbReference>
<organism evidence="16 17">
    <name type="scientific">Clostridium magnum DSM 2767</name>
    <dbReference type="NCBI Taxonomy" id="1121326"/>
    <lineage>
        <taxon>Bacteria</taxon>
        <taxon>Bacillati</taxon>
        <taxon>Bacillota</taxon>
        <taxon>Clostridia</taxon>
        <taxon>Eubacteriales</taxon>
        <taxon>Clostridiaceae</taxon>
        <taxon>Clostridium</taxon>
    </lineage>
</organism>
<dbReference type="PANTHER" id="PTHR48075:SF1">
    <property type="entry name" value="LAMBDA-CRYSTALLIN HOMOLOG"/>
    <property type="match status" value="1"/>
</dbReference>
<evidence type="ECO:0000256" key="11">
    <source>
        <dbReference type="ARBA" id="ARBA00067747"/>
    </source>
</evidence>
<dbReference type="PATRIC" id="fig|1121326.3.peg.3436"/>
<evidence type="ECO:0000256" key="7">
    <source>
        <dbReference type="ARBA" id="ARBA00023002"/>
    </source>
</evidence>
<evidence type="ECO:0000256" key="2">
    <source>
        <dbReference type="ARBA" id="ARBA00005086"/>
    </source>
</evidence>
<feature type="binding site" evidence="13">
    <location>
        <position position="33"/>
    </location>
    <ligand>
        <name>NAD(+)</name>
        <dbReference type="ChEBI" id="CHEBI:57540"/>
    </ligand>
</feature>
<evidence type="ECO:0000256" key="4">
    <source>
        <dbReference type="ARBA" id="ARBA00011738"/>
    </source>
</evidence>
<evidence type="ECO:0000256" key="9">
    <source>
        <dbReference type="ARBA" id="ARBA00038962"/>
    </source>
</evidence>
<evidence type="ECO:0000256" key="1">
    <source>
        <dbReference type="ARBA" id="ARBA00004496"/>
    </source>
</evidence>
<protein>
    <recommendedName>
        <fullName evidence="11">3-hydroxybutyryl-CoA dehydrogenase</fullName>
        <ecNumber evidence="9">1.1.1.45</ecNumber>
    </recommendedName>
    <alternativeName>
        <fullName evidence="10">L-gulonate 3-dehydrogenase</fullName>
    </alternativeName>
</protein>
<feature type="binding site" evidence="13">
    <location>
        <position position="98"/>
    </location>
    <ligand>
        <name>NAD(+)</name>
        <dbReference type="ChEBI" id="CHEBI:57540"/>
    </ligand>
</feature>
<dbReference type="AlphaFoldDB" id="A0A162SMY3"/>
<dbReference type="STRING" id="1121326.CLMAG_33980"/>
<dbReference type="InterPro" id="IPR022694">
    <property type="entry name" value="3-OHacyl-CoA_DH"/>
</dbReference>
<dbReference type="GO" id="GO:0005737">
    <property type="term" value="C:cytoplasm"/>
    <property type="evidence" value="ECO:0007669"/>
    <property type="project" value="UniProtKB-SubCell"/>
</dbReference>
<dbReference type="InterPro" id="IPR006180">
    <property type="entry name" value="3-OHacyl-CoA_DH_CS"/>
</dbReference>
<dbReference type="GO" id="GO:0019605">
    <property type="term" value="P:butyrate metabolic process"/>
    <property type="evidence" value="ECO:0007669"/>
    <property type="project" value="UniProtKB-UniPathway"/>
</dbReference>
<feature type="binding site" evidence="13">
    <location>
        <position position="93"/>
    </location>
    <ligand>
        <name>NAD(+)</name>
        <dbReference type="ChEBI" id="CHEBI:57540"/>
    </ligand>
</feature>
<evidence type="ECO:0000256" key="3">
    <source>
        <dbReference type="ARBA" id="ARBA00009463"/>
    </source>
</evidence>
<name>A0A162SMY3_9CLOT</name>
<dbReference type="GO" id="GO:0050104">
    <property type="term" value="F:L-gulonate 3-dehydrogenase activity"/>
    <property type="evidence" value="ECO:0007669"/>
    <property type="project" value="UniProtKB-EC"/>
</dbReference>
<evidence type="ECO:0000256" key="6">
    <source>
        <dbReference type="ARBA" id="ARBA00022553"/>
    </source>
</evidence>
<comment type="caution">
    <text evidence="16">The sequence shown here is derived from an EMBL/GenBank/DDBJ whole genome shotgun (WGS) entry which is preliminary data.</text>
</comment>
<dbReference type="Gene3D" id="3.40.50.720">
    <property type="entry name" value="NAD(P)-binding Rossmann-like Domain"/>
    <property type="match status" value="1"/>
</dbReference>
<evidence type="ECO:0000256" key="12">
    <source>
        <dbReference type="PIRSR" id="PIRSR000105-1"/>
    </source>
</evidence>
<dbReference type="GO" id="GO:0070403">
    <property type="term" value="F:NAD+ binding"/>
    <property type="evidence" value="ECO:0007669"/>
    <property type="project" value="InterPro"/>
</dbReference>
<feature type="binding site" evidence="13">
    <location>
        <position position="144"/>
    </location>
    <ligand>
        <name>NAD(+)</name>
        <dbReference type="ChEBI" id="CHEBI:57540"/>
    </ligand>
</feature>
<keyword evidence="5" id="KW-0963">Cytoplasm</keyword>
<dbReference type="Proteomes" id="UP000076603">
    <property type="component" value="Unassembled WGS sequence"/>
</dbReference>
<dbReference type="UniPathway" id="UPA00863"/>
<feature type="binding site" evidence="13">
    <location>
        <begin position="10"/>
        <end position="15"/>
    </location>
    <ligand>
        <name>NAD(+)</name>
        <dbReference type="ChEBI" id="CHEBI:57540"/>
    </ligand>
</feature>
<dbReference type="FunFam" id="3.40.50.720:FF:000009">
    <property type="entry name" value="Fatty oxidation complex, alpha subunit"/>
    <property type="match status" value="1"/>
</dbReference>
<dbReference type="SUPFAM" id="SSF51735">
    <property type="entry name" value="NAD(P)-binding Rossmann-fold domains"/>
    <property type="match status" value="1"/>
</dbReference>
<dbReference type="InterPro" id="IPR006176">
    <property type="entry name" value="3-OHacyl-CoA_DH_NAD-bd"/>
</dbReference>
<evidence type="ECO:0000313" key="16">
    <source>
        <dbReference type="EMBL" id="KZL91639.1"/>
    </source>
</evidence>
<sequence length="314" mass="34939">MNIRTVSVIGIGTIGHGIALLCAQAGLNVIVYDKSDIMLNKGFKNIKSTLYSLKHRGNLEEKQCEEILNRIKGVETIAYAAKDVDLVIECIDENIELKQKIFKQLDELCLENVILSTCTSGLSPTAIAKNTKHPERVVVAHFWNPPQLMPLVEVVPGEKTSQETVNKTIEWVESIGKKAIIMKKECIGFIGNRLQHALLREALYIVEQGFAEPEEVDKAIQLGLGRRLPVTGPICTADLAGLDVVYSISKYLLKDLCNSLEPSELIKSKVEKGKLGSKTGQGFYDWAPQTLQTKQKERAELLSYFLEKDREKGS</sequence>
<evidence type="ECO:0000256" key="5">
    <source>
        <dbReference type="ARBA" id="ARBA00022490"/>
    </source>
</evidence>
<dbReference type="Gene3D" id="1.10.1040.10">
    <property type="entry name" value="N-(1-d-carboxylethyl)-l-norvaline Dehydrogenase, domain 2"/>
    <property type="match status" value="1"/>
</dbReference>
<dbReference type="RefSeq" id="WP_066624669.1">
    <property type="nucleotide sequence ID" value="NZ_FQXL01000005.1"/>
</dbReference>
<feature type="domain" description="3-hydroxyacyl-CoA dehydrogenase NAD binding" evidence="15">
    <location>
        <begin position="5"/>
        <end position="184"/>
    </location>
</feature>
<dbReference type="SUPFAM" id="SSF48179">
    <property type="entry name" value="6-phosphogluconate dehydrogenase C-terminal domain-like"/>
    <property type="match status" value="1"/>
</dbReference>
<comment type="subcellular location">
    <subcellularLocation>
        <location evidence="1">Cytoplasm</location>
    </subcellularLocation>
</comment>
<feature type="binding site" evidence="13">
    <location>
        <position position="120"/>
    </location>
    <ligand>
        <name>NAD(+)</name>
        <dbReference type="ChEBI" id="CHEBI:57540"/>
    </ligand>
</feature>
<dbReference type="EC" id="1.1.1.45" evidence="9"/>
<dbReference type="OrthoDB" id="9815331at2"/>
<dbReference type="PIRSF" id="PIRSF000105">
    <property type="entry name" value="HCDH"/>
    <property type="match status" value="1"/>
</dbReference>
<dbReference type="InterPro" id="IPR013328">
    <property type="entry name" value="6PGD_dom2"/>
</dbReference>
<proteinExistence type="inferred from homology"/>
<evidence type="ECO:0000259" key="14">
    <source>
        <dbReference type="Pfam" id="PF00725"/>
    </source>
</evidence>
<reference evidence="16 17" key="1">
    <citation type="submission" date="2016-04" db="EMBL/GenBank/DDBJ databases">
        <title>Genome sequence of Clostridium magnum DSM 2767.</title>
        <authorList>
            <person name="Poehlein A."/>
            <person name="Uhlig R."/>
            <person name="Fischer R."/>
            <person name="Bahl H."/>
            <person name="Daniel R."/>
        </authorList>
    </citation>
    <scope>NUCLEOTIDE SEQUENCE [LARGE SCALE GENOMIC DNA]</scope>
    <source>
        <strain evidence="16 17">DSM 2767</strain>
    </source>
</reference>
<evidence type="ECO:0000259" key="15">
    <source>
        <dbReference type="Pfam" id="PF02737"/>
    </source>
</evidence>
<comment type="subunit">
    <text evidence="4">Homodimer.</text>
</comment>
<dbReference type="InterPro" id="IPR008927">
    <property type="entry name" value="6-PGluconate_DH-like_C_sf"/>
</dbReference>
<keyword evidence="8 13" id="KW-0520">NAD</keyword>
<keyword evidence="17" id="KW-1185">Reference proteome</keyword>
<comment type="pathway">
    <text evidence="2">Lipid metabolism; butanoate metabolism.</text>
</comment>
<gene>
    <name evidence="16" type="primary">mmgB_1</name>
    <name evidence="16" type="ORF">CLMAG_33980</name>
</gene>
<evidence type="ECO:0000313" key="17">
    <source>
        <dbReference type="Proteomes" id="UP000076603"/>
    </source>
</evidence>
<dbReference type="InterPro" id="IPR036291">
    <property type="entry name" value="NAD(P)-bd_dom_sf"/>
</dbReference>
<keyword evidence="7 16" id="KW-0560">Oxidoreductase</keyword>
<evidence type="ECO:0000256" key="8">
    <source>
        <dbReference type="ARBA" id="ARBA00023027"/>
    </source>
</evidence>
<accession>A0A162SMY3</accession>
<dbReference type="InterPro" id="IPR006108">
    <property type="entry name" value="3HC_DH_C"/>
</dbReference>
<feature type="binding site" evidence="13">
    <location>
        <position position="278"/>
    </location>
    <ligand>
        <name>NAD(+)</name>
        <dbReference type="ChEBI" id="CHEBI:57540"/>
    </ligand>
</feature>
<evidence type="ECO:0000256" key="10">
    <source>
        <dbReference type="ARBA" id="ARBA00042709"/>
    </source>
</evidence>
<keyword evidence="6" id="KW-0597">Phosphoprotein</keyword>